<dbReference type="GO" id="GO:0006950">
    <property type="term" value="P:response to stress"/>
    <property type="evidence" value="ECO:0007669"/>
    <property type="project" value="TreeGrafter"/>
</dbReference>
<dbReference type="PANTHER" id="PTHR33164:SF5">
    <property type="entry name" value="ORGANIC HYDROPEROXIDE RESISTANCE TRANSCRIPTIONAL REGULATOR"/>
    <property type="match status" value="1"/>
</dbReference>
<dbReference type="InterPro" id="IPR055166">
    <property type="entry name" value="Transc_reg_Sar_Rot_HTH"/>
</dbReference>
<protein>
    <submittedName>
        <fullName evidence="7">MarR family transcriptional regulator</fullName>
    </submittedName>
</protein>
<dbReference type="InterPro" id="IPR036390">
    <property type="entry name" value="WH_DNA-bd_sf"/>
</dbReference>
<evidence type="ECO:0000256" key="4">
    <source>
        <dbReference type="ARBA" id="ARBA00023125"/>
    </source>
</evidence>
<dbReference type="SMART" id="SM00347">
    <property type="entry name" value="HTH_MARR"/>
    <property type="match status" value="1"/>
</dbReference>
<feature type="domain" description="HTH marR-type" evidence="6">
    <location>
        <begin position="21"/>
        <end position="151"/>
    </location>
</feature>
<dbReference type="KEGG" id="prh:LT40_11960"/>
<sequence length="157" mass="17110">MKSDASNTVDPHFTCARDGAGKELSFALYGAANRLVRLHKPFLEPLELTFPQYLVLLELFAAAPRTVGELGAKLSMETGTLTPLLKRLEVSGKITRTRDAADERRVHVALTPHGEALRADTLAVSGQIKCACNLDERGIVDLKNVLDALGWPEDKDS</sequence>
<evidence type="ECO:0000313" key="7">
    <source>
        <dbReference type="EMBL" id="AIS18063.1"/>
    </source>
</evidence>
<dbReference type="GO" id="GO:0003677">
    <property type="term" value="F:DNA binding"/>
    <property type="evidence" value="ECO:0007669"/>
    <property type="project" value="UniProtKB-KW"/>
</dbReference>
<evidence type="ECO:0000259" key="6">
    <source>
        <dbReference type="PROSITE" id="PS50995"/>
    </source>
</evidence>
<dbReference type="Gene3D" id="1.10.10.10">
    <property type="entry name" value="Winged helix-like DNA-binding domain superfamily/Winged helix DNA-binding domain"/>
    <property type="match status" value="1"/>
</dbReference>
<reference evidence="7 8" key="1">
    <citation type="journal article" date="2015" name="J. Biotechnol.">
        <title>Complete genome sequence of Pseudomonas rhizosphaerae IH5T (=DSM 16299T), a phosphate-solubilizing rhizobacterium for bacterial biofertilizer.</title>
        <authorList>
            <person name="Kwak Y."/>
            <person name="Jung B.K."/>
            <person name="Shin J.H."/>
        </authorList>
    </citation>
    <scope>NUCLEOTIDE SEQUENCE [LARGE SCALE GENOMIC DNA]</scope>
    <source>
        <strain evidence="7">DSM 16299</strain>
    </source>
</reference>
<keyword evidence="4" id="KW-0238">DNA-binding</keyword>
<dbReference type="HOGENOM" id="CLU_083287_3_0_6"/>
<keyword evidence="5" id="KW-0804">Transcription</keyword>
<dbReference type="Pfam" id="PF22381">
    <property type="entry name" value="Staph_reg_Sar_Rot"/>
    <property type="match status" value="1"/>
</dbReference>
<dbReference type="PANTHER" id="PTHR33164">
    <property type="entry name" value="TRANSCRIPTIONAL REGULATOR, MARR FAMILY"/>
    <property type="match status" value="1"/>
</dbReference>
<keyword evidence="8" id="KW-1185">Reference proteome</keyword>
<dbReference type="OrthoDB" id="9806864at2"/>
<accession>A0A089YNP7</accession>
<name>A0A089YNP7_9PSED</name>
<dbReference type="InterPro" id="IPR039422">
    <property type="entry name" value="MarR/SlyA-like"/>
</dbReference>
<dbReference type="RefSeq" id="WP_043190264.1">
    <property type="nucleotide sequence ID" value="NZ_CP009533.1"/>
</dbReference>
<evidence type="ECO:0000256" key="1">
    <source>
        <dbReference type="ARBA" id="ARBA00004496"/>
    </source>
</evidence>
<dbReference type="STRING" id="216142.LT40_11960"/>
<evidence type="ECO:0000256" key="5">
    <source>
        <dbReference type="ARBA" id="ARBA00023163"/>
    </source>
</evidence>
<dbReference type="InterPro" id="IPR000835">
    <property type="entry name" value="HTH_MarR-typ"/>
</dbReference>
<dbReference type="GO" id="GO:0003700">
    <property type="term" value="F:DNA-binding transcription factor activity"/>
    <property type="evidence" value="ECO:0007669"/>
    <property type="project" value="InterPro"/>
</dbReference>
<dbReference type="EMBL" id="CP009533">
    <property type="protein sequence ID" value="AIS18063.1"/>
    <property type="molecule type" value="Genomic_DNA"/>
</dbReference>
<dbReference type="PROSITE" id="PS50995">
    <property type="entry name" value="HTH_MARR_2"/>
    <property type="match status" value="1"/>
</dbReference>
<evidence type="ECO:0000256" key="2">
    <source>
        <dbReference type="ARBA" id="ARBA00022490"/>
    </source>
</evidence>
<dbReference type="GO" id="GO:0005737">
    <property type="term" value="C:cytoplasm"/>
    <property type="evidence" value="ECO:0007669"/>
    <property type="project" value="UniProtKB-SubCell"/>
</dbReference>
<organism evidence="7 8">
    <name type="scientific">Pseudomonas rhizosphaerae</name>
    <dbReference type="NCBI Taxonomy" id="216142"/>
    <lineage>
        <taxon>Bacteria</taxon>
        <taxon>Pseudomonadati</taxon>
        <taxon>Pseudomonadota</taxon>
        <taxon>Gammaproteobacteria</taxon>
        <taxon>Pseudomonadales</taxon>
        <taxon>Pseudomonadaceae</taxon>
        <taxon>Pseudomonas</taxon>
    </lineage>
</organism>
<keyword evidence="2" id="KW-0963">Cytoplasm</keyword>
<keyword evidence="3" id="KW-0805">Transcription regulation</keyword>
<dbReference type="Proteomes" id="UP000029499">
    <property type="component" value="Chromosome"/>
</dbReference>
<dbReference type="InterPro" id="IPR036388">
    <property type="entry name" value="WH-like_DNA-bd_sf"/>
</dbReference>
<dbReference type="SUPFAM" id="SSF46785">
    <property type="entry name" value="Winged helix' DNA-binding domain"/>
    <property type="match status" value="1"/>
</dbReference>
<gene>
    <name evidence="7" type="ORF">LT40_11960</name>
</gene>
<evidence type="ECO:0000256" key="3">
    <source>
        <dbReference type="ARBA" id="ARBA00023015"/>
    </source>
</evidence>
<comment type="subcellular location">
    <subcellularLocation>
        <location evidence="1">Cytoplasm</location>
    </subcellularLocation>
</comment>
<dbReference type="AlphaFoldDB" id="A0A089YNP7"/>
<evidence type="ECO:0000313" key="8">
    <source>
        <dbReference type="Proteomes" id="UP000029499"/>
    </source>
</evidence>
<proteinExistence type="predicted"/>
<dbReference type="eggNOG" id="COG1846">
    <property type="taxonomic scope" value="Bacteria"/>
</dbReference>
<dbReference type="PRINTS" id="PR00598">
    <property type="entry name" value="HTHMARR"/>
</dbReference>